<dbReference type="EMBL" id="MHKI01000008">
    <property type="protein sequence ID" value="OGY87491.1"/>
    <property type="molecule type" value="Genomic_DNA"/>
</dbReference>
<sequence length="549" mass="64842">MPYCQECHAEYDFSKDELKFLEKLNLPKSRYCPQCRMRHLMIHRNEKVLYARKCDKCHKEILSVYNVSSQYIVYCPNCWYNKDWDAIEYGKDFDFNRPFFEQYFELKPKTPHLALTVDQCENSDYINQASFCKNCYILLGGYECENTFYSVDCQNTKDSSDLLNCIDVELSYDCVCCEKSYGLQHCLYCYKCTDSFYLKDCLNCTNCFGCVNLRNKNYYLFNIQVSQEEYNNFLVKFYSDEHFQKQQLEKYQQIIKQSPNRNVRQKKCENSSGDELIGCANCNNCYQLQAGENCQNCIVSVGSIKDSLDCFVTGFAELLYQVYDTGLQTSRIFFSKHVNTNVYDVYYSDQIMNAHDLFGCVNLSGKQYCILNKQYTKEEYQILFPKIVVHMKDTKEWGDFFPPSTSPFSYNETVIDEYYPLSKEAAVKHGYGWKEDIPFPKGRGNITREEISKNITQVDGSICKKIFTCQKCERNYKIIPQELVLYKKLNMPIPDLCFYCRDQARQKNRNPKILFNRQCAKCQKKIQTTYAPDRPEIVYCEECYQKEVY</sequence>
<name>A0A1G2BE47_9BACT</name>
<proteinExistence type="predicted"/>
<evidence type="ECO:0000313" key="1">
    <source>
        <dbReference type="EMBL" id="OGY87491.1"/>
    </source>
</evidence>
<reference evidence="1 2" key="1">
    <citation type="journal article" date="2016" name="Nat. Commun.">
        <title>Thousands of microbial genomes shed light on interconnected biogeochemical processes in an aquifer system.</title>
        <authorList>
            <person name="Anantharaman K."/>
            <person name="Brown C.T."/>
            <person name="Hug L.A."/>
            <person name="Sharon I."/>
            <person name="Castelle C.J."/>
            <person name="Probst A.J."/>
            <person name="Thomas B.C."/>
            <person name="Singh A."/>
            <person name="Wilkins M.J."/>
            <person name="Karaoz U."/>
            <person name="Brodie E.L."/>
            <person name="Williams K.H."/>
            <person name="Hubbard S.S."/>
            <person name="Banfield J.F."/>
        </authorList>
    </citation>
    <scope>NUCLEOTIDE SEQUENCE [LARGE SCALE GENOMIC DNA]</scope>
</reference>
<dbReference type="Proteomes" id="UP000176420">
    <property type="component" value="Unassembled WGS sequence"/>
</dbReference>
<organism evidence="1 2">
    <name type="scientific">Candidatus Kerfeldbacteria bacterium RIFOXYB2_FULL_38_14</name>
    <dbReference type="NCBI Taxonomy" id="1798547"/>
    <lineage>
        <taxon>Bacteria</taxon>
        <taxon>Candidatus Kerfeldiibacteriota</taxon>
    </lineage>
</organism>
<comment type="caution">
    <text evidence="1">The sequence shown here is derived from an EMBL/GenBank/DDBJ whole genome shotgun (WGS) entry which is preliminary data.</text>
</comment>
<gene>
    <name evidence="1" type="ORF">A2319_03950</name>
</gene>
<evidence type="ECO:0000313" key="2">
    <source>
        <dbReference type="Proteomes" id="UP000176420"/>
    </source>
</evidence>
<protein>
    <submittedName>
        <fullName evidence="1">Uncharacterized protein</fullName>
    </submittedName>
</protein>
<dbReference type="AlphaFoldDB" id="A0A1G2BE47"/>
<accession>A0A1G2BE47</accession>